<keyword evidence="1 4" id="KW-0808">Transferase</keyword>
<reference evidence="4 5" key="5">
    <citation type="journal article" date="2010" name="Appl. Environ. Microbiol.">
        <title>phrR-like gene praR of Azorhizobium caulinodans ORS571 is essential for symbiosis with Sesbania rostrata and is involved in expression of reb genes.</title>
        <authorList>
            <person name="Akiba N."/>
            <person name="Aono T."/>
            <person name="Toyazaki H."/>
            <person name="Sato S."/>
            <person name="Oyaizu H."/>
        </authorList>
    </citation>
    <scope>NUCLEOTIDE SEQUENCE [LARGE SCALE GENOMIC DNA]</scope>
    <source>
        <strain evidence="5">ATCC 43989 / DSM 5975 / JCM 20966 / LMG 6465 / NBRC 14845 / NCIMB 13405 / ORS 571</strain>
    </source>
</reference>
<dbReference type="GO" id="GO:0009103">
    <property type="term" value="P:lipopolysaccharide biosynthetic process"/>
    <property type="evidence" value="ECO:0007669"/>
    <property type="project" value="TreeGrafter"/>
</dbReference>
<dbReference type="Proteomes" id="UP000000270">
    <property type="component" value="Chromosome"/>
</dbReference>
<reference evidence="4 5" key="4">
    <citation type="journal article" date="2009" name="Appl. Environ. Microbiol.">
        <title>Comparative genome-wide transcriptional profiling of Azorhizobium caulinodans ORS571 grown under free-living and symbiotic conditions.</title>
        <authorList>
            <person name="Tsukada S."/>
            <person name="Aono T."/>
            <person name="Akiba N."/>
            <person name="Lee KB."/>
            <person name="Liu CT."/>
            <person name="Toyazaki H."/>
            <person name="Oyaizu H."/>
        </authorList>
    </citation>
    <scope>NUCLEOTIDE SEQUENCE [LARGE SCALE GENOMIC DNA]</scope>
    <source>
        <strain evidence="5">ATCC 43989 / DSM 5975 / JCM 20966 / LMG 6465 / NBRC 14845 / NCIMB 13405 / ORS 571</strain>
    </source>
</reference>
<feature type="domain" description="Glycosyltransferase subfamily 4-like N-terminal" evidence="3">
    <location>
        <begin position="168"/>
        <end position="247"/>
    </location>
</feature>
<dbReference type="STRING" id="438753.AZC_0046"/>
<reference evidence="4 5" key="6">
    <citation type="journal article" date="2011" name="Appl. Environ. Microbiol.">
        <title>Involvement of the azorhizobial chromosome partition gene (parA) in the onset of bacteroid differentiation during Sesbania rostrata stem nodule development.</title>
        <authorList>
            <person name="Liu CT."/>
            <person name="Lee KB."/>
            <person name="Wang YS."/>
            <person name="Peng MH."/>
            <person name="Lee KT."/>
            <person name="Suzuki S."/>
            <person name="Suzuki T."/>
            <person name="Oyaizu H."/>
        </authorList>
    </citation>
    <scope>NUCLEOTIDE SEQUENCE [LARGE SCALE GENOMIC DNA]</scope>
    <source>
        <strain evidence="5">ATCC 43989 / DSM 5975 / JCM 20966 / LMG 6465 / NBRC 14845 / NCIMB 13405 / ORS 571</strain>
    </source>
</reference>
<dbReference type="AlphaFoldDB" id="A8IG63"/>
<dbReference type="HOGENOM" id="CLU_009583_27_6_5"/>
<dbReference type="CDD" id="cd03809">
    <property type="entry name" value="GT4_MtfB-like"/>
    <property type="match status" value="1"/>
</dbReference>
<proteinExistence type="predicted"/>
<evidence type="ECO:0000313" key="5">
    <source>
        <dbReference type="Proteomes" id="UP000000270"/>
    </source>
</evidence>
<dbReference type="CAZy" id="GT4">
    <property type="family name" value="Glycosyltransferase Family 4"/>
</dbReference>
<gene>
    <name evidence="4" type="ordered locus">AZC_0046</name>
</gene>
<feature type="domain" description="Glycosyl transferase family 1" evidence="2">
    <location>
        <begin position="281"/>
        <end position="443"/>
    </location>
</feature>
<evidence type="ECO:0000313" key="4">
    <source>
        <dbReference type="EMBL" id="BAF86044.1"/>
    </source>
</evidence>
<dbReference type="PANTHER" id="PTHR46401">
    <property type="entry name" value="GLYCOSYLTRANSFERASE WBBK-RELATED"/>
    <property type="match status" value="1"/>
</dbReference>
<protein>
    <submittedName>
        <fullName evidence="4">Glycosyltransferase</fullName>
    </submittedName>
</protein>
<dbReference type="SUPFAM" id="SSF53756">
    <property type="entry name" value="UDP-Glycosyltransferase/glycogen phosphorylase"/>
    <property type="match status" value="1"/>
</dbReference>
<dbReference type="InterPro" id="IPR001296">
    <property type="entry name" value="Glyco_trans_1"/>
</dbReference>
<name>A8IG63_AZOC5</name>
<dbReference type="InterPro" id="IPR028098">
    <property type="entry name" value="Glyco_trans_4-like_N"/>
</dbReference>
<reference evidence="4 5" key="1">
    <citation type="journal article" date="2007" name="Appl. Environ. Microbiol.">
        <title>Rhizobial factors required for stem nodule maturation and maintenance in Sesbania rostrata-Azorhizobium caulinodans ORS571 symbiosis.</title>
        <authorList>
            <person name="Suzuki S."/>
            <person name="Aono T."/>
            <person name="Lee KB."/>
            <person name="Suzuki T."/>
            <person name="Liu CT."/>
            <person name="Miwa H."/>
            <person name="Wakao S."/>
            <person name="Iki T."/>
            <person name="Oyaizu H."/>
        </authorList>
    </citation>
    <scope>NUCLEOTIDE SEQUENCE [LARGE SCALE GENOMIC DNA]</scope>
    <source>
        <strain evidence="5">ATCC 43989 / DSM 5975 / JCM 20966 / LMG 6465 / NBRC 14845 / NCIMB 13405 / ORS 571</strain>
    </source>
</reference>
<evidence type="ECO:0000259" key="3">
    <source>
        <dbReference type="Pfam" id="PF13439"/>
    </source>
</evidence>
<dbReference type="Pfam" id="PF13439">
    <property type="entry name" value="Glyco_transf_4"/>
    <property type="match status" value="1"/>
</dbReference>
<reference evidence="4 5" key="3">
    <citation type="journal article" date="2008" name="BMC Genomics">
        <title>The genome of the versatile nitrogen fixer Azorhizobium caulinodans ORS571.</title>
        <authorList>
            <person name="Lee KB."/>
            <person name="Backer P.D."/>
            <person name="Aono T."/>
            <person name="Liu CT."/>
            <person name="Suzuki S."/>
            <person name="Suzuki T."/>
            <person name="Kaneko T."/>
            <person name="Yamada M."/>
            <person name="Tabata S."/>
            <person name="Kupfer D.M."/>
            <person name="Najar F.Z."/>
            <person name="Wiley G.B."/>
            <person name="Roe B."/>
            <person name="Binnewies T.T."/>
            <person name="Ussery D.W."/>
            <person name="D'Haeze W."/>
            <person name="Herder J.D."/>
            <person name="Gevers D."/>
            <person name="Vereecke D."/>
            <person name="Holsters M."/>
            <person name="Oyaizu H."/>
        </authorList>
    </citation>
    <scope>NUCLEOTIDE SEQUENCE [LARGE SCALE GENOMIC DNA]</scope>
    <source>
        <strain evidence="5">ATCC 43989 / DSM 5975 / JCM 20966 / LMG 6465 / NBRC 14845 / NCIMB 13405 / ORS 571</strain>
    </source>
</reference>
<dbReference type="PANTHER" id="PTHR46401:SF2">
    <property type="entry name" value="GLYCOSYLTRANSFERASE WBBK-RELATED"/>
    <property type="match status" value="1"/>
</dbReference>
<dbReference type="eggNOG" id="COG0438">
    <property type="taxonomic scope" value="Bacteria"/>
</dbReference>
<dbReference type="KEGG" id="azc:AZC_0046"/>
<accession>A8IG63</accession>
<organism evidence="4 5">
    <name type="scientific">Azorhizobium caulinodans (strain ATCC 43989 / DSM 5975 / JCM 20966 / LMG 6465 / NBRC 14845 / NCIMB 13405 / ORS 571)</name>
    <dbReference type="NCBI Taxonomy" id="438753"/>
    <lineage>
        <taxon>Bacteria</taxon>
        <taxon>Pseudomonadati</taxon>
        <taxon>Pseudomonadota</taxon>
        <taxon>Alphaproteobacteria</taxon>
        <taxon>Hyphomicrobiales</taxon>
        <taxon>Xanthobacteraceae</taxon>
        <taxon>Azorhizobium</taxon>
    </lineage>
</organism>
<reference evidence="5" key="2">
    <citation type="submission" date="2007-04" db="EMBL/GenBank/DDBJ databases">
        <title>Complete genome sequence of the nitrogen-fixing bacterium Azorhizobium caulinodans ORS571.</title>
        <authorList>
            <person name="Lee K.B."/>
            <person name="Backer P.D."/>
            <person name="Aono T."/>
            <person name="Liu C.T."/>
            <person name="Suzuki S."/>
            <person name="Suzuki T."/>
            <person name="Kaneko T."/>
            <person name="Yamada M."/>
            <person name="Tabata S."/>
            <person name="Kupfer D.M."/>
            <person name="Najar F.Z."/>
            <person name="Wiley G.B."/>
            <person name="Roe B."/>
            <person name="Binnewies T."/>
            <person name="Ussery D."/>
            <person name="Vereecke D."/>
            <person name="Gevers D."/>
            <person name="Holsters M."/>
            <person name="Oyaizu H."/>
        </authorList>
    </citation>
    <scope>NUCLEOTIDE SEQUENCE [LARGE SCALE GENOMIC DNA]</scope>
    <source>
        <strain evidence="5">ATCC 43989 / DSM 5975 / JCM 20966 / LMG 6465 / NBRC 14845 / NCIMB 13405 / ORS 571</strain>
    </source>
</reference>
<dbReference type="Pfam" id="PF00534">
    <property type="entry name" value="Glycos_transf_1"/>
    <property type="match status" value="1"/>
</dbReference>
<dbReference type="GO" id="GO:0016757">
    <property type="term" value="F:glycosyltransferase activity"/>
    <property type="evidence" value="ECO:0007669"/>
    <property type="project" value="InterPro"/>
</dbReference>
<dbReference type="EMBL" id="AP009384">
    <property type="protein sequence ID" value="BAF86044.1"/>
    <property type="molecule type" value="Genomic_DNA"/>
</dbReference>
<evidence type="ECO:0000259" key="2">
    <source>
        <dbReference type="Pfam" id="PF00534"/>
    </source>
</evidence>
<sequence length="465" mass="51600">MRGCHAAQIVACSRPLHLARGSRMSRPAQSPTVMIDGYNLGLEKGTGVATYARNLSYACRDLGLRTEILYGAPFGPGRSELLREISFFDPFKPKSALESALRTAGRLVPRPGGPKAFEVPVTGAVILGSQRSRLPHFDRIWNAPDVFETATTQFAVTNGFMNVRGLPRTDIMHWTYPLPLTLPGARNIYTLHDLVPLRLPYTTLDHKGRYLRLTQKLVQTADHIVTVSETSKRDIIELLGCPPEKITNTYQSAEIPQKYLDRSEEEVRADIEGAFGLPYKGYFLFFGAIEPKKNVGRLIEAYLGTQMDAPLVLLGNAAWKSHEELRLLNDSSQKYIEQVGTRTFTRERVRRLEYAPFSLLVSVIRGAKATVFPSLYEGFGLPILESMLLGTPVITSDIGATAEIAGDAALLVDPYDTGSIARALRAVHDDADLRADLAARGRARAEFFSLARYAERVQAMYERLV</sequence>
<keyword evidence="5" id="KW-1185">Reference proteome</keyword>
<evidence type="ECO:0000256" key="1">
    <source>
        <dbReference type="ARBA" id="ARBA00022679"/>
    </source>
</evidence>
<dbReference type="Gene3D" id="3.40.50.2000">
    <property type="entry name" value="Glycogen Phosphorylase B"/>
    <property type="match status" value="2"/>
</dbReference>